<dbReference type="RefSeq" id="WP_113960688.1">
    <property type="nucleotide sequence ID" value="NZ_QNRR01000009.1"/>
</dbReference>
<feature type="chain" id="PRO_5016985272" description="Transglutaminase superfamily protein" evidence="1">
    <location>
        <begin position="22"/>
        <end position="396"/>
    </location>
</feature>
<dbReference type="Proteomes" id="UP000253426">
    <property type="component" value="Unassembled WGS sequence"/>
</dbReference>
<sequence length="396" mass="44223">MKVLRASLAASFFFLMASLQAAKPVKWEPWMETDRDVFPSLLIATATVDWNAEAEVDEDGEEYAPTYGDTNGWFGVWVSQVPAGAKLTVEVESPGWLKPSKVEVNVKKAQEDIYITPKAVLDYDALHLIREQKPVNVSFKVSLNGTLLGERHETLTMHGLNDCPFFVDHGEEAESLDLSWMFAAYVNENHPWIDRILQEALQTGLVDSFTGYQTEDPEQVLTQVFAIWHVLQRKGIKYSDISTTPGAKMVYCQTVRFLDESLDATQANCVDGSVLMASLLRKIGITAYLVMVPGHCYLAFDTDAEGEETVGLETTMLGNNKLKPLKELPSMEAKLKKKEFAASLKTFKSAISTANEDLEENAEKFGDEEETEYQLISIQEARDFGILPIASGRKRS</sequence>
<gene>
    <name evidence="2" type="ORF">DES53_109232</name>
</gene>
<keyword evidence="1" id="KW-0732">Signal</keyword>
<dbReference type="AlphaFoldDB" id="A0A366HDW0"/>
<comment type="caution">
    <text evidence="2">The sequence shown here is derived from an EMBL/GenBank/DDBJ whole genome shotgun (WGS) entry which is preliminary data.</text>
</comment>
<name>A0A366HDW0_9BACT</name>
<protein>
    <recommendedName>
        <fullName evidence="4">Transglutaminase superfamily protein</fullName>
    </recommendedName>
</protein>
<keyword evidence="3" id="KW-1185">Reference proteome</keyword>
<evidence type="ECO:0000256" key="1">
    <source>
        <dbReference type="SAM" id="SignalP"/>
    </source>
</evidence>
<feature type="signal peptide" evidence="1">
    <location>
        <begin position="1"/>
        <end position="21"/>
    </location>
</feature>
<dbReference type="OrthoDB" id="9757917at2"/>
<evidence type="ECO:0000313" key="2">
    <source>
        <dbReference type="EMBL" id="RBP39804.1"/>
    </source>
</evidence>
<proteinExistence type="predicted"/>
<reference evidence="2 3" key="1">
    <citation type="submission" date="2018-06" db="EMBL/GenBank/DDBJ databases">
        <title>Genomic Encyclopedia of Type Strains, Phase IV (KMG-IV): sequencing the most valuable type-strain genomes for metagenomic binning, comparative biology and taxonomic classification.</title>
        <authorList>
            <person name="Goeker M."/>
        </authorList>
    </citation>
    <scope>NUCLEOTIDE SEQUENCE [LARGE SCALE GENOMIC DNA]</scope>
    <source>
        <strain evidence="2 3">DSM 25532</strain>
    </source>
</reference>
<accession>A0A366HDW0</accession>
<evidence type="ECO:0000313" key="3">
    <source>
        <dbReference type="Proteomes" id="UP000253426"/>
    </source>
</evidence>
<organism evidence="2 3">
    <name type="scientific">Roseimicrobium gellanilyticum</name>
    <dbReference type="NCBI Taxonomy" id="748857"/>
    <lineage>
        <taxon>Bacteria</taxon>
        <taxon>Pseudomonadati</taxon>
        <taxon>Verrucomicrobiota</taxon>
        <taxon>Verrucomicrobiia</taxon>
        <taxon>Verrucomicrobiales</taxon>
        <taxon>Verrucomicrobiaceae</taxon>
        <taxon>Roseimicrobium</taxon>
    </lineage>
</organism>
<evidence type="ECO:0008006" key="4">
    <source>
        <dbReference type="Google" id="ProtNLM"/>
    </source>
</evidence>
<dbReference type="EMBL" id="QNRR01000009">
    <property type="protein sequence ID" value="RBP39804.1"/>
    <property type="molecule type" value="Genomic_DNA"/>
</dbReference>